<dbReference type="RefSeq" id="WP_260728019.1">
    <property type="nucleotide sequence ID" value="NZ_BAAABS010000043.1"/>
</dbReference>
<gene>
    <name evidence="2" type="ORF">Drose_10645</name>
</gene>
<evidence type="ECO:0000313" key="2">
    <source>
        <dbReference type="EMBL" id="UWZ38646.1"/>
    </source>
</evidence>
<keyword evidence="3" id="KW-1185">Reference proteome</keyword>
<feature type="region of interest" description="Disordered" evidence="1">
    <location>
        <begin position="46"/>
        <end position="84"/>
    </location>
</feature>
<sequence length="84" mass="8380">MTLPPGWTVSGLTEPTGLPDEVLPEEVLPGELVSVAFGETLADALGESDGSAAATPGSTRSAVTPPSATPLRIRRMGPLAGTPG</sequence>
<organism evidence="2 3">
    <name type="scientific">Dactylosporangium roseum</name>
    <dbReference type="NCBI Taxonomy" id="47989"/>
    <lineage>
        <taxon>Bacteria</taxon>
        <taxon>Bacillati</taxon>
        <taxon>Actinomycetota</taxon>
        <taxon>Actinomycetes</taxon>
        <taxon>Micromonosporales</taxon>
        <taxon>Micromonosporaceae</taxon>
        <taxon>Dactylosporangium</taxon>
    </lineage>
</organism>
<evidence type="ECO:0000313" key="3">
    <source>
        <dbReference type="Proteomes" id="UP001058271"/>
    </source>
</evidence>
<evidence type="ECO:0000256" key="1">
    <source>
        <dbReference type="SAM" id="MobiDB-lite"/>
    </source>
</evidence>
<reference evidence="2" key="1">
    <citation type="submission" date="2021-04" db="EMBL/GenBank/DDBJ databases">
        <title>Biosynthetic gene clusters of Dactylosporangioum roseum.</title>
        <authorList>
            <person name="Hartkoorn R.C."/>
            <person name="Beaudoing E."/>
            <person name="Hot D."/>
            <person name="Moureu S."/>
        </authorList>
    </citation>
    <scope>NUCLEOTIDE SEQUENCE</scope>
    <source>
        <strain evidence="2">NRRL B-16295</strain>
    </source>
</reference>
<proteinExistence type="predicted"/>
<feature type="compositionally biased region" description="Polar residues" evidence="1">
    <location>
        <begin position="56"/>
        <end position="66"/>
    </location>
</feature>
<protein>
    <submittedName>
        <fullName evidence="2">Uncharacterized protein</fullName>
    </submittedName>
</protein>
<name>A0ABY5Z986_9ACTN</name>
<dbReference type="Proteomes" id="UP001058271">
    <property type="component" value="Chromosome"/>
</dbReference>
<dbReference type="EMBL" id="CP073721">
    <property type="protein sequence ID" value="UWZ38646.1"/>
    <property type="molecule type" value="Genomic_DNA"/>
</dbReference>
<accession>A0ABY5Z986</accession>